<evidence type="ECO:0000313" key="12">
    <source>
        <dbReference type="EMBL" id="ALO45234.1"/>
    </source>
</evidence>
<evidence type="ECO:0000256" key="1">
    <source>
        <dbReference type="ARBA" id="ARBA00000971"/>
    </source>
</evidence>
<evidence type="ECO:0000259" key="11">
    <source>
        <dbReference type="PROSITE" id="PS50059"/>
    </source>
</evidence>
<comment type="similarity">
    <text evidence="3 10">Belongs to the FKBP-type PPIase family.</text>
</comment>
<dbReference type="STRING" id="1249552.PS2015_551"/>
<protein>
    <recommendedName>
        <fullName evidence="10">Peptidyl-prolyl cis-trans isomerase</fullName>
        <ecNumber evidence="10">5.2.1.8</ecNumber>
    </recommendedName>
</protein>
<dbReference type="InterPro" id="IPR046357">
    <property type="entry name" value="PPIase_dom_sf"/>
</dbReference>
<dbReference type="EMBL" id="CP013189">
    <property type="protein sequence ID" value="ALO45234.1"/>
    <property type="molecule type" value="Genomic_DNA"/>
</dbReference>
<evidence type="ECO:0000256" key="4">
    <source>
        <dbReference type="ARBA" id="ARBA00022490"/>
    </source>
</evidence>
<dbReference type="PROSITE" id="PS50059">
    <property type="entry name" value="FKBP_PPIASE"/>
    <property type="match status" value="1"/>
</dbReference>
<dbReference type="RefSeq" id="WP_058020738.1">
    <property type="nucleotide sequence ID" value="NZ_CP013189.1"/>
</dbReference>
<keyword evidence="13" id="KW-1185">Reference proteome</keyword>
<comment type="function">
    <text evidence="8">Also involved in hydrogenase metallocenter assembly, probably by participating in the nickel insertion step. This function in hydrogenase biosynthesis requires chaperone activity and the presence of the metal-binding domain, but not PPIase activity.</text>
</comment>
<dbReference type="PATRIC" id="fig|1249552.3.peg.556"/>
<dbReference type="AlphaFoldDB" id="A0A0S2KBA9"/>
<name>A0A0S2KBA9_9GAMM</name>
<dbReference type="PANTHER" id="PTHR47861">
    <property type="entry name" value="FKBP-TYPE PEPTIDYL-PROLYL CIS-TRANS ISOMERASE SLYD"/>
    <property type="match status" value="1"/>
</dbReference>
<dbReference type="KEGG" id="pspi:PS2015_551"/>
<comment type="subcellular location">
    <subcellularLocation>
        <location evidence="2">Cytoplasm</location>
    </subcellularLocation>
</comment>
<gene>
    <name evidence="12" type="ORF">PS2015_551</name>
</gene>
<keyword evidence="4" id="KW-0963">Cytoplasm</keyword>
<keyword evidence="6" id="KW-0143">Chaperone</keyword>
<accession>A0A0S2KBA9</accession>
<dbReference type="GO" id="GO:0042026">
    <property type="term" value="P:protein refolding"/>
    <property type="evidence" value="ECO:0007669"/>
    <property type="project" value="UniProtKB-ARBA"/>
</dbReference>
<sequence length="161" mass="17272">MSLMIGKNAVVGINYTLTNDAGEVMDTSEGRGPLNYLHGANNLIPGLEKELEGKTTGATFKTTIQPADAYGESNPEMIQTLPLEMFKGVEKVEPGMGFTAQGPQGQQHIVVTEVNGDQVTVDGNHPMAGKTLHFDVEVVSVRDATEQEIEHGHVHDGGHDH</sequence>
<dbReference type="Proteomes" id="UP000065641">
    <property type="component" value="Chromosome"/>
</dbReference>
<dbReference type="OrthoDB" id="9808891at2"/>
<dbReference type="InterPro" id="IPR001179">
    <property type="entry name" value="PPIase_FKBP_dom"/>
</dbReference>
<evidence type="ECO:0000256" key="8">
    <source>
        <dbReference type="ARBA" id="ARBA00037071"/>
    </source>
</evidence>
<dbReference type="GO" id="GO:0005737">
    <property type="term" value="C:cytoplasm"/>
    <property type="evidence" value="ECO:0007669"/>
    <property type="project" value="UniProtKB-SubCell"/>
</dbReference>
<evidence type="ECO:0000256" key="5">
    <source>
        <dbReference type="ARBA" id="ARBA00023110"/>
    </source>
</evidence>
<dbReference type="SUPFAM" id="SSF54534">
    <property type="entry name" value="FKBP-like"/>
    <property type="match status" value="1"/>
</dbReference>
<dbReference type="Pfam" id="PF00254">
    <property type="entry name" value="FKBP_C"/>
    <property type="match status" value="1"/>
</dbReference>
<evidence type="ECO:0000256" key="3">
    <source>
        <dbReference type="ARBA" id="ARBA00006577"/>
    </source>
</evidence>
<comment type="catalytic activity">
    <reaction evidence="1 9 10">
        <text>[protein]-peptidylproline (omega=180) = [protein]-peptidylproline (omega=0)</text>
        <dbReference type="Rhea" id="RHEA:16237"/>
        <dbReference type="Rhea" id="RHEA-COMP:10747"/>
        <dbReference type="Rhea" id="RHEA-COMP:10748"/>
        <dbReference type="ChEBI" id="CHEBI:83833"/>
        <dbReference type="ChEBI" id="CHEBI:83834"/>
        <dbReference type="EC" id="5.2.1.8"/>
    </reaction>
</comment>
<dbReference type="PANTHER" id="PTHR47861:SF3">
    <property type="entry name" value="FKBP-TYPE PEPTIDYL-PROLYL CIS-TRANS ISOMERASE SLYD"/>
    <property type="match status" value="1"/>
</dbReference>
<evidence type="ECO:0000256" key="6">
    <source>
        <dbReference type="ARBA" id="ARBA00023186"/>
    </source>
</evidence>
<evidence type="ECO:0000256" key="9">
    <source>
        <dbReference type="PROSITE-ProRule" id="PRU00277"/>
    </source>
</evidence>
<evidence type="ECO:0000256" key="2">
    <source>
        <dbReference type="ARBA" id="ARBA00004496"/>
    </source>
</evidence>
<keyword evidence="7 9" id="KW-0413">Isomerase</keyword>
<keyword evidence="5 9" id="KW-0697">Rotamase</keyword>
<evidence type="ECO:0000256" key="10">
    <source>
        <dbReference type="RuleBase" id="RU003915"/>
    </source>
</evidence>
<reference evidence="12 13" key="1">
    <citation type="submission" date="2015-11" db="EMBL/GenBank/DDBJ databases">
        <authorList>
            <person name="Zhang Y."/>
            <person name="Guo Z."/>
        </authorList>
    </citation>
    <scope>NUCLEOTIDE SEQUENCE [LARGE SCALE GENOMIC DNA]</scope>
    <source>
        <strain evidence="12 13">KCTC 32221</strain>
    </source>
</reference>
<dbReference type="Gene3D" id="3.10.50.40">
    <property type="match status" value="1"/>
</dbReference>
<proteinExistence type="inferred from homology"/>
<evidence type="ECO:0000313" key="13">
    <source>
        <dbReference type="Proteomes" id="UP000065641"/>
    </source>
</evidence>
<organism evidence="12 13">
    <name type="scientific">Pseudohongiella spirulinae</name>
    <dbReference type="NCBI Taxonomy" id="1249552"/>
    <lineage>
        <taxon>Bacteria</taxon>
        <taxon>Pseudomonadati</taxon>
        <taxon>Pseudomonadota</taxon>
        <taxon>Gammaproteobacteria</taxon>
        <taxon>Pseudomonadales</taxon>
        <taxon>Pseudohongiellaceae</taxon>
        <taxon>Pseudohongiella</taxon>
    </lineage>
</organism>
<feature type="domain" description="PPIase FKBP-type" evidence="11">
    <location>
        <begin position="8"/>
        <end position="82"/>
    </location>
</feature>
<dbReference type="EC" id="5.2.1.8" evidence="10"/>
<evidence type="ECO:0000256" key="7">
    <source>
        <dbReference type="ARBA" id="ARBA00023235"/>
    </source>
</evidence>
<dbReference type="GO" id="GO:0003755">
    <property type="term" value="F:peptidyl-prolyl cis-trans isomerase activity"/>
    <property type="evidence" value="ECO:0007669"/>
    <property type="project" value="UniProtKB-UniRule"/>
</dbReference>